<organism evidence="1 2">
    <name type="scientific">Lentinus brumalis</name>
    <dbReference type="NCBI Taxonomy" id="2498619"/>
    <lineage>
        <taxon>Eukaryota</taxon>
        <taxon>Fungi</taxon>
        <taxon>Dikarya</taxon>
        <taxon>Basidiomycota</taxon>
        <taxon>Agaricomycotina</taxon>
        <taxon>Agaricomycetes</taxon>
        <taxon>Polyporales</taxon>
        <taxon>Polyporaceae</taxon>
        <taxon>Lentinus</taxon>
    </lineage>
</organism>
<dbReference type="EMBL" id="KZ857486">
    <property type="protein sequence ID" value="RDX42372.1"/>
    <property type="molecule type" value="Genomic_DNA"/>
</dbReference>
<keyword evidence="2" id="KW-1185">Reference proteome</keyword>
<reference evidence="1 2" key="1">
    <citation type="journal article" date="2018" name="Biotechnol. Biofuels">
        <title>Integrative visual omics of the white-rot fungus Polyporus brumalis exposes the biotechnological potential of its oxidative enzymes for delignifying raw plant biomass.</title>
        <authorList>
            <person name="Miyauchi S."/>
            <person name="Rancon A."/>
            <person name="Drula E."/>
            <person name="Hage H."/>
            <person name="Chaduli D."/>
            <person name="Favel A."/>
            <person name="Grisel S."/>
            <person name="Henrissat B."/>
            <person name="Herpoel-Gimbert I."/>
            <person name="Ruiz-Duenas F.J."/>
            <person name="Chevret D."/>
            <person name="Hainaut M."/>
            <person name="Lin J."/>
            <person name="Wang M."/>
            <person name="Pangilinan J."/>
            <person name="Lipzen A."/>
            <person name="Lesage-Meessen L."/>
            <person name="Navarro D."/>
            <person name="Riley R."/>
            <person name="Grigoriev I.V."/>
            <person name="Zhou S."/>
            <person name="Raouche S."/>
            <person name="Rosso M.N."/>
        </authorList>
    </citation>
    <scope>NUCLEOTIDE SEQUENCE [LARGE SCALE GENOMIC DNA]</scope>
    <source>
        <strain evidence="1 2">BRFM 1820</strain>
    </source>
</reference>
<evidence type="ECO:0000313" key="1">
    <source>
        <dbReference type="EMBL" id="RDX42372.1"/>
    </source>
</evidence>
<dbReference type="AlphaFoldDB" id="A0A371CQ40"/>
<proteinExistence type="predicted"/>
<name>A0A371CQ40_9APHY</name>
<gene>
    <name evidence="1" type="ORF">OH76DRAFT_111909</name>
</gene>
<accession>A0A371CQ40</accession>
<dbReference type="Proteomes" id="UP000256964">
    <property type="component" value="Unassembled WGS sequence"/>
</dbReference>
<sequence>MSALRLSISLINAEFVTTFAWTRTMYCERVYTAQPRPVRSGVGRRPPDIEVDLSIGRSYNRAAFEPAMSMLPDQVYSGTGTTTASYLYATLKPQLLDTSEHSLVGLLLACSMQSLFSSEHALTSSRVLPDPSMCLPIGPQELTNTRSSLPVVSAAPSPHFPYAST</sequence>
<evidence type="ECO:0000313" key="2">
    <source>
        <dbReference type="Proteomes" id="UP000256964"/>
    </source>
</evidence>
<protein>
    <submittedName>
        <fullName evidence="1">Uncharacterized protein</fullName>
    </submittedName>
</protein>